<dbReference type="KEGG" id="ftc:DA46_103"/>
<comment type="caution">
    <text evidence="2">The sequence shown here is derived from an EMBL/GenBank/DDBJ whole genome shotgun (WGS) entry which is preliminary data.</text>
</comment>
<dbReference type="AlphaFoldDB" id="A0A0B3VPG6"/>
<dbReference type="Gene3D" id="6.10.280.50">
    <property type="match status" value="1"/>
</dbReference>
<dbReference type="EMBL" id="JAAGJP010000033">
    <property type="protein sequence ID" value="NDS68532.1"/>
    <property type="molecule type" value="Genomic_DNA"/>
</dbReference>
<evidence type="ECO:0000313" key="1">
    <source>
        <dbReference type="EMBL" id="NDR88952.1"/>
    </source>
</evidence>
<organism evidence="2">
    <name type="scientific">Francisella tularensis subsp. holarctica</name>
    <dbReference type="NCBI Taxonomy" id="119857"/>
    <lineage>
        <taxon>Bacteria</taxon>
        <taxon>Pseudomonadati</taxon>
        <taxon>Pseudomonadota</taxon>
        <taxon>Gammaproteobacteria</taxon>
        <taxon>Thiotrichales</taxon>
        <taxon>Francisellaceae</taxon>
        <taxon>Francisella</taxon>
    </lineage>
</organism>
<dbReference type="InterPro" id="IPR038444">
    <property type="entry name" value="DUF465_sf"/>
</dbReference>
<dbReference type="KEGG" id="ftz:CH68_627"/>
<accession>A0A0B3VPG6</accession>
<reference evidence="2" key="1">
    <citation type="submission" date="2019-08" db="EMBL/GenBank/DDBJ databases">
        <authorList>
            <person name="Busch A."/>
        </authorList>
    </citation>
    <scope>NUCLEOTIDE SEQUENCE</scope>
    <source>
        <strain evidence="2">15T0085</strain>
        <strain evidence="1">17T1429</strain>
    </source>
</reference>
<dbReference type="RefSeq" id="WP_003018117.1">
    <property type="nucleotide sequence ID" value="NZ_AP023459.1"/>
</dbReference>
<name>A0A0B3VPG6_FRATU</name>
<evidence type="ECO:0000313" key="2">
    <source>
        <dbReference type="EMBL" id="NDS68532.1"/>
    </source>
</evidence>
<dbReference type="EMBL" id="JAAGKH010000028">
    <property type="protein sequence ID" value="NDR88952.1"/>
    <property type="molecule type" value="Genomic_DNA"/>
</dbReference>
<dbReference type="Pfam" id="PF04325">
    <property type="entry name" value="DUF465"/>
    <property type="match status" value="1"/>
</dbReference>
<dbReference type="HOGENOM" id="CLU_165482_0_2_6"/>
<sequence length="75" mass="9115">MLERHPLVKEFPELREQLHAIKEDHYISNQMKKYEDLDKKIYSLESTGMFEDSQLEDLKKQRLEIKDMLYKALKS</sequence>
<dbReference type="KEGG" id="ftv:CH67_893"/>
<protein>
    <submittedName>
        <fullName evidence="2">YdcH family protein</fullName>
    </submittedName>
</protein>
<reference evidence="2" key="2">
    <citation type="submission" date="2020-02" db="EMBL/GenBank/DDBJ databases">
        <title>Using affinity propagation clustering for identifying bacterial clades and subclades with whole-genome sequences of Francisella tularensis.</title>
        <authorList>
            <person name="Homeier-Bachmann T."/>
            <person name="Abdel-Glil M.Y."/>
            <person name="Hackbart A."/>
            <person name="Hotzel H."/>
            <person name="Tomaso H."/>
        </authorList>
    </citation>
    <scope>NUCLEOTIDE SEQUENCE</scope>
    <source>
        <strain evidence="2">15T0085</strain>
        <strain evidence="1">17T1429</strain>
    </source>
</reference>
<gene>
    <name evidence="2" type="ORF">FWI86_05635</name>
    <name evidence="1" type="ORF">FWJ04_04625</name>
</gene>
<dbReference type="InterPro" id="IPR007420">
    <property type="entry name" value="DUF465"/>
</dbReference>
<dbReference type="OMA" id="HNMKENH"/>
<proteinExistence type="predicted"/>